<dbReference type="EMBL" id="AP024563">
    <property type="protein sequence ID" value="BCU05714.1"/>
    <property type="molecule type" value="Genomic_DNA"/>
</dbReference>
<evidence type="ECO:0000313" key="1">
    <source>
        <dbReference type="EMBL" id="BCU05714.1"/>
    </source>
</evidence>
<sequence>MSIIQRNGYASTEAFAEQMALIIRAYIAHTARINLDEFEDSLQSMSPEEQESLAAVPFAQSLQATRKSLAAVPGAHIESILPYLDRLHRMLEPN</sequence>
<accession>A0ABN6G6Y0</accession>
<protein>
    <recommendedName>
        <fullName evidence="3">CdiI immunity protein domain-containing protein</fullName>
    </recommendedName>
</protein>
<organism evidence="1 2">
    <name type="scientific">Allochromatium tepidum</name>
    <dbReference type="NCBI Taxonomy" id="553982"/>
    <lineage>
        <taxon>Bacteria</taxon>
        <taxon>Pseudomonadati</taxon>
        <taxon>Pseudomonadota</taxon>
        <taxon>Gammaproteobacteria</taxon>
        <taxon>Chromatiales</taxon>
        <taxon>Chromatiaceae</taxon>
        <taxon>Allochromatium</taxon>
    </lineage>
</organism>
<dbReference type="RefSeq" id="WP_213379959.1">
    <property type="nucleotide sequence ID" value="NZ_AP024563.1"/>
</dbReference>
<name>A0ABN6G6Y0_9GAMM</name>
<evidence type="ECO:0008006" key="3">
    <source>
        <dbReference type="Google" id="ProtNLM"/>
    </source>
</evidence>
<dbReference type="Proteomes" id="UP000680679">
    <property type="component" value="Chromosome"/>
</dbReference>
<reference evidence="1 2" key="1">
    <citation type="submission" date="2021-04" db="EMBL/GenBank/DDBJ databases">
        <title>Complete genome sequencing of Allochromatium tepidum strain NZ.</title>
        <authorList>
            <person name="Tsukatani Y."/>
            <person name="Mori H."/>
        </authorList>
    </citation>
    <scope>NUCLEOTIDE SEQUENCE [LARGE SCALE GENOMIC DNA]</scope>
    <source>
        <strain evidence="1 2">NZ</strain>
    </source>
</reference>
<keyword evidence="2" id="KW-1185">Reference proteome</keyword>
<proteinExistence type="predicted"/>
<evidence type="ECO:0000313" key="2">
    <source>
        <dbReference type="Proteomes" id="UP000680679"/>
    </source>
</evidence>
<gene>
    <name evidence="1" type="ORF">Atep_03910</name>
</gene>